<sequence>MTFLITVVYVIATIAICKANIQSANASKKQLEEMQKQYAEENRPLIEVEFLFERRSFYGLRFINHGKSTAQNVEIQLSDAFIDSLESTNFAELLKKQKGKKCVIGVDQHYDLFFANDTYIQLPNKVPATGTIHYEDNGVKYQSEFDIDTEHYATIFSLESDEEKFLKEMKNQTAELKRMKESIRAIAQNTKQFNTTEESE</sequence>
<keyword evidence="1" id="KW-0175">Coiled coil</keyword>
<evidence type="ECO:0000313" key="2">
    <source>
        <dbReference type="EMBL" id="RGB66452.1"/>
    </source>
</evidence>
<dbReference type="Proteomes" id="UP000261140">
    <property type="component" value="Unassembled WGS sequence"/>
</dbReference>
<organism evidence="2 3">
    <name type="scientific">Faecalibacterium prausnitzii</name>
    <dbReference type="NCBI Taxonomy" id="853"/>
    <lineage>
        <taxon>Bacteria</taxon>
        <taxon>Bacillati</taxon>
        <taxon>Bacillota</taxon>
        <taxon>Clostridia</taxon>
        <taxon>Eubacteriales</taxon>
        <taxon>Oscillospiraceae</taxon>
        <taxon>Faecalibacterium</taxon>
    </lineage>
</organism>
<name>A0A3E2SWP5_9FIRM</name>
<feature type="coiled-coil region" evidence="1">
    <location>
        <begin position="14"/>
        <end position="41"/>
    </location>
</feature>
<reference evidence="2 3" key="1">
    <citation type="submission" date="2018-08" db="EMBL/GenBank/DDBJ databases">
        <title>A genome reference for cultivated species of the human gut microbiota.</title>
        <authorList>
            <person name="Zou Y."/>
            <person name="Xue W."/>
            <person name="Luo G."/>
        </authorList>
    </citation>
    <scope>NUCLEOTIDE SEQUENCE [LARGE SCALE GENOMIC DNA]</scope>
    <source>
        <strain evidence="2 3">AF36-11AT</strain>
    </source>
</reference>
<dbReference type="AlphaFoldDB" id="A0A3E2SWP5"/>
<dbReference type="EMBL" id="QVEQ01000030">
    <property type="protein sequence ID" value="RGB66452.1"/>
    <property type="molecule type" value="Genomic_DNA"/>
</dbReference>
<protein>
    <submittedName>
        <fullName evidence="2">Uncharacterized protein</fullName>
    </submittedName>
</protein>
<evidence type="ECO:0000256" key="1">
    <source>
        <dbReference type="SAM" id="Coils"/>
    </source>
</evidence>
<gene>
    <name evidence="2" type="ORF">DWZ89_14125</name>
</gene>
<evidence type="ECO:0000313" key="3">
    <source>
        <dbReference type="Proteomes" id="UP000261140"/>
    </source>
</evidence>
<proteinExistence type="predicted"/>
<accession>A0A3E2SWP5</accession>
<feature type="coiled-coil region" evidence="1">
    <location>
        <begin position="162"/>
        <end position="189"/>
    </location>
</feature>
<comment type="caution">
    <text evidence="2">The sequence shown here is derived from an EMBL/GenBank/DDBJ whole genome shotgun (WGS) entry which is preliminary data.</text>
</comment>